<feature type="non-terminal residue" evidence="1">
    <location>
        <position position="172"/>
    </location>
</feature>
<protein>
    <submittedName>
        <fullName evidence="1">Uncharacterized protein</fullName>
    </submittedName>
</protein>
<dbReference type="AlphaFoldDB" id="A0A9P4S9Q0"/>
<accession>A0A9P4S9Q0</accession>
<sequence length="172" mass="19658">MDHLTKHRGPSCIEDGSERSCPWCLRSISIKTRHCVALVNQHFLSCYLNLRHSGAGLQIFIPRTIELSPLAFKVPKVFATALRCAFNFAISGKATHDQKETVAKGKDGRCEELLAKMEYLKEIVTQLPDLKEIYVYWEVIDRNNKTGCLTQQQELFLKRSTRTALKDHPKLN</sequence>
<reference evidence="1" key="1">
    <citation type="journal article" date="2020" name="Stud. Mycol.">
        <title>101 Dothideomycetes genomes: a test case for predicting lifestyles and emergence of pathogens.</title>
        <authorList>
            <person name="Haridas S."/>
            <person name="Albert R."/>
            <person name="Binder M."/>
            <person name="Bloem J."/>
            <person name="Labutti K."/>
            <person name="Salamov A."/>
            <person name="Andreopoulos B."/>
            <person name="Baker S."/>
            <person name="Barry K."/>
            <person name="Bills G."/>
            <person name="Bluhm B."/>
            <person name="Cannon C."/>
            <person name="Castanera R."/>
            <person name="Culley D."/>
            <person name="Daum C."/>
            <person name="Ezra D."/>
            <person name="Gonzalez J."/>
            <person name="Henrissat B."/>
            <person name="Kuo A."/>
            <person name="Liang C."/>
            <person name="Lipzen A."/>
            <person name="Lutzoni F."/>
            <person name="Magnuson J."/>
            <person name="Mondo S."/>
            <person name="Nolan M."/>
            <person name="Ohm R."/>
            <person name="Pangilinan J."/>
            <person name="Park H.-J."/>
            <person name="Ramirez L."/>
            <person name="Alfaro M."/>
            <person name="Sun H."/>
            <person name="Tritt A."/>
            <person name="Yoshinaga Y."/>
            <person name="Zwiers L.-H."/>
            <person name="Turgeon B."/>
            <person name="Goodwin S."/>
            <person name="Spatafora J."/>
            <person name="Crous P."/>
            <person name="Grigoriev I."/>
        </authorList>
    </citation>
    <scope>NUCLEOTIDE SEQUENCE</scope>
    <source>
        <strain evidence="1">CBS 101060</strain>
    </source>
</reference>
<dbReference type="Proteomes" id="UP000799429">
    <property type="component" value="Unassembled WGS sequence"/>
</dbReference>
<proteinExistence type="predicted"/>
<evidence type="ECO:0000313" key="2">
    <source>
        <dbReference type="Proteomes" id="UP000799429"/>
    </source>
</evidence>
<organism evidence="1 2">
    <name type="scientific">Patellaria atrata CBS 101060</name>
    <dbReference type="NCBI Taxonomy" id="1346257"/>
    <lineage>
        <taxon>Eukaryota</taxon>
        <taxon>Fungi</taxon>
        <taxon>Dikarya</taxon>
        <taxon>Ascomycota</taxon>
        <taxon>Pezizomycotina</taxon>
        <taxon>Dothideomycetes</taxon>
        <taxon>Dothideomycetes incertae sedis</taxon>
        <taxon>Patellariales</taxon>
        <taxon>Patellariaceae</taxon>
        <taxon>Patellaria</taxon>
    </lineage>
</organism>
<keyword evidence="2" id="KW-1185">Reference proteome</keyword>
<name>A0A9P4S9Q0_9PEZI</name>
<gene>
    <name evidence="1" type="ORF">M501DRAFT_1004312</name>
</gene>
<comment type="caution">
    <text evidence="1">The sequence shown here is derived from an EMBL/GenBank/DDBJ whole genome shotgun (WGS) entry which is preliminary data.</text>
</comment>
<evidence type="ECO:0000313" key="1">
    <source>
        <dbReference type="EMBL" id="KAF2838554.1"/>
    </source>
</evidence>
<dbReference type="EMBL" id="MU006096">
    <property type="protein sequence ID" value="KAF2838554.1"/>
    <property type="molecule type" value="Genomic_DNA"/>
</dbReference>